<sequence length="197" mass="22414">MYEVLTTFKHPLSANKETPSQTTPSKGSREREFQSVAVCNDWVHEFNSDPLDVSGWKNQIGWRDGSKIYEGLRTGVDEPLVVVLAFLEAYLPESEWEFTKDVKNGYRNPVAWGRLREPDLFFSPRRVPSRIGPPDWARVREERERSPVTFSLRQVRVVAKATKVLPKPVLGKHGRVLPCAKVKLPANGDGKRGFVLE</sequence>
<protein>
    <submittedName>
        <fullName evidence="1">Uncharacterized protein</fullName>
    </submittedName>
</protein>
<name>A0ACB6ZEJ3_THEGA</name>
<organism evidence="1 2">
    <name type="scientific">Thelephora ganbajun</name>
    <name type="common">Ganba fungus</name>
    <dbReference type="NCBI Taxonomy" id="370292"/>
    <lineage>
        <taxon>Eukaryota</taxon>
        <taxon>Fungi</taxon>
        <taxon>Dikarya</taxon>
        <taxon>Basidiomycota</taxon>
        <taxon>Agaricomycotina</taxon>
        <taxon>Agaricomycetes</taxon>
        <taxon>Thelephorales</taxon>
        <taxon>Thelephoraceae</taxon>
        <taxon>Thelephora</taxon>
    </lineage>
</organism>
<reference evidence="1" key="1">
    <citation type="submission" date="2019-10" db="EMBL/GenBank/DDBJ databases">
        <authorList>
            <consortium name="DOE Joint Genome Institute"/>
            <person name="Kuo A."/>
            <person name="Miyauchi S."/>
            <person name="Kiss E."/>
            <person name="Drula E."/>
            <person name="Kohler A."/>
            <person name="Sanchez-Garcia M."/>
            <person name="Andreopoulos B."/>
            <person name="Barry K.W."/>
            <person name="Bonito G."/>
            <person name="Buee M."/>
            <person name="Carver A."/>
            <person name="Chen C."/>
            <person name="Cichocki N."/>
            <person name="Clum A."/>
            <person name="Culley D."/>
            <person name="Crous P.W."/>
            <person name="Fauchery L."/>
            <person name="Girlanda M."/>
            <person name="Hayes R."/>
            <person name="Keri Z."/>
            <person name="Labutti K."/>
            <person name="Lipzen A."/>
            <person name="Lombard V."/>
            <person name="Magnuson J."/>
            <person name="Maillard F."/>
            <person name="Morin E."/>
            <person name="Murat C."/>
            <person name="Nolan M."/>
            <person name="Ohm R."/>
            <person name="Pangilinan J."/>
            <person name="Pereira M."/>
            <person name="Perotto S."/>
            <person name="Peter M."/>
            <person name="Riley R."/>
            <person name="Sitrit Y."/>
            <person name="Stielow B."/>
            <person name="Szollosi G."/>
            <person name="Zifcakova L."/>
            <person name="Stursova M."/>
            <person name="Spatafora J.W."/>
            <person name="Tedersoo L."/>
            <person name="Vaario L.-M."/>
            <person name="Yamada A."/>
            <person name="Yan M."/>
            <person name="Wang P."/>
            <person name="Xu J."/>
            <person name="Bruns T."/>
            <person name="Baldrian P."/>
            <person name="Vilgalys R."/>
            <person name="Henrissat B."/>
            <person name="Grigoriev I.V."/>
            <person name="Hibbett D."/>
            <person name="Nagy L.G."/>
            <person name="Martin F.M."/>
        </authorList>
    </citation>
    <scope>NUCLEOTIDE SEQUENCE</scope>
    <source>
        <strain evidence="1">P2</strain>
    </source>
</reference>
<dbReference type="EMBL" id="MU118020">
    <property type="protein sequence ID" value="KAF9648051.1"/>
    <property type="molecule type" value="Genomic_DNA"/>
</dbReference>
<evidence type="ECO:0000313" key="2">
    <source>
        <dbReference type="Proteomes" id="UP000886501"/>
    </source>
</evidence>
<accession>A0ACB6ZEJ3</accession>
<reference evidence="1" key="2">
    <citation type="journal article" date="2020" name="Nat. Commun.">
        <title>Large-scale genome sequencing of mycorrhizal fungi provides insights into the early evolution of symbiotic traits.</title>
        <authorList>
            <person name="Miyauchi S."/>
            <person name="Kiss E."/>
            <person name="Kuo A."/>
            <person name="Drula E."/>
            <person name="Kohler A."/>
            <person name="Sanchez-Garcia M."/>
            <person name="Morin E."/>
            <person name="Andreopoulos B."/>
            <person name="Barry K.W."/>
            <person name="Bonito G."/>
            <person name="Buee M."/>
            <person name="Carver A."/>
            <person name="Chen C."/>
            <person name="Cichocki N."/>
            <person name="Clum A."/>
            <person name="Culley D."/>
            <person name="Crous P.W."/>
            <person name="Fauchery L."/>
            <person name="Girlanda M."/>
            <person name="Hayes R.D."/>
            <person name="Keri Z."/>
            <person name="LaButti K."/>
            <person name="Lipzen A."/>
            <person name="Lombard V."/>
            <person name="Magnuson J."/>
            <person name="Maillard F."/>
            <person name="Murat C."/>
            <person name="Nolan M."/>
            <person name="Ohm R.A."/>
            <person name="Pangilinan J."/>
            <person name="Pereira M.F."/>
            <person name="Perotto S."/>
            <person name="Peter M."/>
            <person name="Pfister S."/>
            <person name="Riley R."/>
            <person name="Sitrit Y."/>
            <person name="Stielow J.B."/>
            <person name="Szollosi G."/>
            <person name="Zifcakova L."/>
            <person name="Stursova M."/>
            <person name="Spatafora J.W."/>
            <person name="Tedersoo L."/>
            <person name="Vaario L.M."/>
            <person name="Yamada A."/>
            <person name="Yan M."/>
            <person name="Wang P."/>
            <person name="Xu J."/>
            <person name="Bruns T."/>
            <person name="Baldrian P."/>
            <person name="Vilgalys R."/>
            <person name="Dunand C."/>
            <person name="Henrissat B."/>
            <person name="Grigoriev I.V."/>
            <person name="Hibbett D."/>
            <person name="Nagy L.G."/>
            <person name="Martin F.M."/>
        </authorList>
    </citation>
    <scope>NUCLEOTIDE SEQUENCE</scope>
    <source>
        <strain evidence="1">P2</strain>
    </source>
</reference>
<evidence type="ECO:0000313" key="1">
    <source>
        <dbReference type="EMBL" id="KAF9648051.1"/>
    </source>
</evidence>
<keyword evidence="2" id="KW-1185">Reference proteome</keyword>
<dbReference type="Proteomes" id="UP000886501">
    <property type="component" value="Unassembled WGS sequence"/>
</dbReference>
<proteinExistence type="predicted"/>
<comment type="caution">
    <text evidence="1">The sequence shown here is derived from an EMBL/GenBank/DDBJ whole genome shotgun (WGS) entry which is preliminary data.</text>
</comment>
<gene>
    <name evidence="1" type="ORF">BDM02DRAFT_3129322</name>
</gene>